<gene>
    <name evidence="1" type="ORF">CHLNCDRAFT_59501</name>
</gene>
<proteinExistence type="predicted"/>
<dbReference type="InParanoid" id="E1ZUH7"/>
<dbReference type="AlphaFoldDB" id="E1ZUH7"/>
<sequence length="323" mass="35940">MAPPRWWDGYNSLFALLGQLVQRDLPQLLEKKLKNIGNTISQHEKGIEDLRVEASAAGVADLEAALASLQPIGPASTVGISTKVRYVEALMRWNAHQEMRKQKMGLSMVLQGPMAVHVHAKASDNKKEEQLRKAVVACEMELQIDPGKLAGPYQRWAPGQEEYDAGARQVALRVCIAEAREIQDRVFRIKMIKQDKAQESGNAATKMGRKISKLRSEAEQHLQLYLEWQAKLDGRGQYRWVEGVGASSSSATRHFGQRYRQLCAQRDRSAEEVGILHCEVLRLCNGLEERTALIEANLAELQPAGGDDVIGADRCNATHAWPA</sequence>
<name>E1ZUH7_CHLVA</name>
<dbReference type="eggNOG" id="ENOG502R8KY">
    <property type="taxonomic scope" value="Eukaryota"/>
</dbReference>
<dbReference type="OrthoDB" id="544270at2759"/>
<organism evidence="2">
    <name type="scientific">Chlorella variabilis</name>
    <name type="common">Green alga</name>
    <dbReference type="NCBI Taxonomy" id="554065"/>
    <lineage>
        <taxon>Eukaryota</taxon>
        <taxon>Viridiplantae</taxon>
        <taxon>Chlorophyta</taxon>
        <taxon>core chlorophytes</taxon>
        <taxon>Trebouxiophyceae</taxon>
        <taxon>Chlorellales</taxon>
        <taxon>Chlorellaceae</taxon>
        <taxon>Chlorella clade</taxon>
        <taxon>Chlorella</taxon>
    </lineage>
</organism>
<dbReference type="KEGG" id="cvr:CHLNCDRAFT_59501"/>
<dbReference type="Proteomes" id="UP000008141">
    <property type="component" value="Unassembled WGS sequence"/>
</dbReference>
<dbReference type="EMBL" id="GL434025">
    <property type="protein sequence ID" value="EFN50518.1"/>
    <property type="molecule type" value="Genomic_DNA"/>
</dbReference>
<evidence type="ECO:0000313" key="1">
    <source>
        <dbReference type="EMBL" id="EFN50518.1"/>
    </source>
</evidence>
<accession>E1ZUH7</accession>
<evidence type="ECO:0000313" key="2">
    <source>
        <dbReference type="Proteomes" id="UP000008141"/>
    </source>
</evidence>
<protein>
    <submittedName>
        <fullName evidence="1">Expressed protein</fullName>
    </submittedName>
</protein>
<dbReference type="GeneID" id="17349951"/>
<reference evidence="1 2" key="1">
    <citation type="journal article" date="2010" name="Plant Cell">
        <title>The Chlorella variabilis NC64A genome reveals adaptation to photosymbiosis, coevolution with viruses, and cryptic sex.</title>
        <authorList>
            <person name="Blanc G."/>
            <person name="Duncan G."/>
            <person name="Agarkova I."/>
            <person name="Borodovsky M."/>
            <person name="Gurnon J."/>
            <person name="Kuo A."/>
            <person name="Lindquist E."/>
            <person name="Lucas S."/>
            <person name="Pangilinan J."/>
            <person name="Polle J."/>
            <person name="Salamov A."/>
            <person name="Terry A."/>
            <person name="Yamada T."/>
            <person name="Dunigan D.D."/>
            <person name="Grigoriev I.V."/>
            <person name="Claverie J.M."/>
            <person name="Van Etten J.L."/>
        </authorList>
    </citation>
    <scope>NUCLEOTIDE SEQUENCE [LARGE SCALE GENOMIC DNA]</scope>
    <source>
        <strain evidence="1 2">NC64A</strain>
    </source>
</reference>
<dbReference type="RefSeq" id="XP_005842650.1">
    <property type="nucleotide sequence ID" value="XM_005842593.1"/>
</dbReference>
<keyword evidence="2" id="KW-1185">Reference proteome</keyword>